<evidence type="ECO:0000313" key="6">
    <source>
        <dbReference type="Proteomes" id="UP001057498"/>
    </source>
</evidence>
<keyword evidence="3" id="KW-0812">Transmembrane</keyword>
<organism evidence="5 6">
    <name type="scientific">Sphaerotilus microaerophilus</name>
    <dbReference type="NCBI Taxonomy" id="2914710"/>
    <lineage>
        <taxon>Bacteria</taxon>
        <taxon>Pseudomonadati</taxon>
        <taxon>Pseudomonadota</taxon>
        <taxon>Betaproteobacteria</taxon>
        <taxon>Burkholderiales</taxon>
        <taxon>Sphaerotilaceae</taxon>
        <taxon>Sphaerotilus</taxon>
    </lineage>
</organism>
<feature type="transmembrane region" description="Helical" evidence="3">
    <location>
        <begin position="20"/>
        <end position="39"/>
    </location>
</feature>
<sequence length="367" mass="38223">MGHPPPPAASRAPRLPQGWLVAAGAGLLVVGAASAWWMLGRSSLDITAVRGAQPVLVGNGQAQPLRLSYSARNSQIRRVDVRFLRGEGHWSPTAWSVPVDTGGSSAHNGEVSAGTIQQVVSAPTQATFEYTLVDADGRRSAPFEQTFSLLPPVTLGALRWSQPPRLGQPLSVQLSWRKGAGDIVQVRQRVVESTQPWPEGEQTVAVQLNAANGHLNLPLQAPSQPLRATLEYELVDSLGVHSAPQQLALNLNGGPITSGPATVVGLQQLASAARDVPVGSVAGALIGAGIGNQFGRGRGRAAATVAGGVAGAFAGNAIQQRITGPGPWQTTVRFDDGNTRRLTHGDAPRWAVGQRVVVSAAGAIQLH</sequence>
<name>A0ABN6PFM0_9BURK</name>
<dbReference type="Proteomes" id="UP001057498">
    <property type="component" value="Chromosome"/>
</dbReference>
<keyword evidence="3" id="KW-1133">Transmembrane helix</keyword>
<keyword evidence="6" id="KW-1185">Reference proteome</keyword>
<dbReference type="EMBL" id="AP025730">
    <property type="protein sequence ID" value="BDI03728.1"/>
    <property type="molecule type" value="Genomic_DNA"/>
</dbReference>
<evidence type="ECO:0000256" key="2">
    <source>
        <dbReference type="ARBA" id="ARBA00023136"/>
    </source>
</evidence>
<evidence type="ECO:0000256" key="3">
    <source>
        <dbReference type="SAM" id="Phobius"/>
    </source>
</evidence>
<dbReference type="PANTHER" id="PTHR35603:SF2">
    <property type="entry name" value="OUTER MEMBRANE LIPOPROTEIN"/>
    <property type="match status" value="1"/>
</dbReference>
<evidence type="ECO:0000313" key="5">
    <source>
        <dbReference type="EMBL" id="BDI03728.1"/>
    </source>
</evidence>
<dbReference type="InterPro" id="IPR051407">
    <property type="entry name" value="Bact_OM_lipoprot/Surf_antigen"/>
</dbReference>
<gene>
    <name evidence="5" type="ORF">CATMQ487_06980</name>
</gene>
<reference evidence="5" key="1">
    <citation type="submission" date="2022-04" db="EMBL/GenBank/DDBJ databases">
        <title>Whole genome sequence of Sphaerotilus sp. FB-5.</title>
        <authorList>
            <person name="Takeda M."/>
            <person name="Narihara S."/>
            <person name="Akimoto M."/>
            <person name="Akimoto R."/>
            <person name="Nishiyashiki S."/>
            <person name="Murakami T."/>
        </authorList>
    </citation>
    <scope>NUCLEOTIDE SEQUENCE</scope>
    <source>
        <strain evidence="5">FB-5</strain>
    </source>
</reference>
<dbReference type="PANTHER" id="PTHR35603">
    <property type="match status" value="1"/>
</dbReference>
<evidence type="ECO:0000259" key="4">
    <source>
        <dbReference type="Pfam" id="PF05433"/>
    </source>
</evidence>
<dbReference type="InterPro" id="IPR008816">
    <property type="entry name" value="Gly_zipper_2TM_dom"/>
</dbReference>
<accession>A0ABN6PFM0</accession>
<proteinExistence type="predicted"/>
<feature type="domain" description="Glycine zipper 2TM" evidence="4">
    <location>
        <begin position="279"/>
        <end position="319"/>
    </location>
</feature>
<keyword evidence="2 3" id="KW-0472">Membrane</keyword>
<evidence type="ECO:0000256" key="1">
    <source>
        <dbReference type="ARBA" id="ARBA00004370"/>
    </source>
</evidence>
<dbReference type="Pfam" id="PF05433">
    <property type="entry name" value="Rick_17kDa_Anti"/>
    <property type="match status" value="1"/>
</dbReference>
<comment type="subcellular location">
    <subcellularLocation>
        <location evidence="1">Membrane</location>
    </subcellularLocation>
</comment>
<protein>
    <recommendedName>
        <fullName evidence="4">Glycine zipper 2TM domain-containing protein</fullName>
    </recommendedName>
</protein>